<dbReference type="AlphaFoldDB" id="A0A0A9ENP9"/>
<protein>
    <submittedName>
        <fullName evidence="2">Uncharacterized protein</fullName>
    </submittedName>
</protein>
<accession>A0A0A9ENP9</accession>
<reference evidence="2" key="2">
    <citation type="journal article" date="2015" name="Data Brief">
        <title>Shoot transcriptome of the giant reed, Arundo donax.</title>
        <authorList>
            <person name="Barrero R.A."/>
            <person name="Guerrero F.D."/>
            <person name="Moolhuijzen P."/>
            <person name="Goolsby J.A."/>
            <person name="Tidwell J."/>
            <person name="Bellgard S.E."/>
            <person name="Bellgard M.I."/>
        </authorList>
    </citation>
    <scope>NUCLEOTIDE SEQUENCE</scope>
    <source>
        <tissue evidence="2">Shoot tissue taken approximately 20 cm above the soil surface</tissue>
    </source>
</reference>
<dbReference type="EMBL" id="GBRH01195511">
    <property type="protein sequence ID" value="JAE02385.1"/>
    <property type="molecule type" value="Transcribed_RNA"/>
</dbReference>
<feature type="region of interest" description="Disordered" evidence="1">
    <location>
        <begin position="1"/>
        <end position="38"/>
    </location>
</feature>
<organism evidence="2">
    <name type="scientific">Arundo donax</name>
    <name type="common">Giant reed</name>
    <name type="synonym">Donax arundinaceus</name>
    <dbReference type="NCBI Taxonomy" id="35708"/>
    <lineage>
        <taxon>Eukaryota</taxon>
        <taxon>Viridiplantae</taxon>
        <taxon>Streptophyta</taxon>
        <taxon>Embryophyta</taxon>
        <taxon>Tracheophyta</taxon>
        <taxon>Spermatophyta</taxon>
        <taxon>Magnoliopsida</taxon>
        <taxon>Liliopsida</taxon>
        <taxon>Poales</taxon>
        <taxon>Poaceae</taxon>
        <taxon>PACMAD clade</taxon>
        <taxon>Arundinoideae</taxon>
        <taxon>Arundineae</taxon>
        <taxon>Arundo</taxon>
    </lineage>
</organism>
<sequence length="90" mass="9843">MAAGRAPARPSSNWTEMGLQAEGRRRQCRPPQGAPGNQGLCAARQRRLRRGVCAGCSTWVCVAHDRNRGTRQLGASPPRHQVSLPQRRSS</sequence>
<reference evidence="2" key="1">
    <citation type="submission" date="2014-09" db="EMBL/GenBank/DDBJ databases">
        <authorList>
            <person name="Magalhaes I.L.F."/>
            <person name="Oliveira U."/>
            <person name="Santos F.R."/>
            <person name="Vidigal T.H.D.A."/>
            <person name="Brescovit A.D."/>
            <person name="Santos A.J."/>
        </authorList>
    </citation>
    <scope>NUCLEOTIDE SEQUENCE</scope>
    <source>
        <tissue evidence="2">Shoot tissue taken approximately 20 cm above the soil surface</tissue>
    </source>
</reference>
<name>A0A0A9ENP9_ARUDO</name>
<evidence type="ECO:0000313" key="2">
    <source>
        <dbReference type="EMBL" id="JAE02385.1"/>
    </source>
</evidence>
<evidence type="ECO:0000256" key="1">
    <source>
        <dbReference type="SAM" id="MobiDB-lite"/>
    </source>
</evidence>
<proteinExistence type="predicted"/>
<feature type="region of interest" description="Disordered" evidence="1">
    <location>
        <begin position="67"/>
        <end position="90"/>
    </location>
</feature>